<dbReference type="Proteomes" id="UP000037122">
    <property type="component" value="Unassembled WGS sequence"/>
</dbReference>
<comment type="caution">
    <text evidence="1">The sequence shown here is derived from an EMBL/GenBank/DDBJ whole genome shotgun (WGS) entry which is preliminary data.</text>
</comment>
<name>A0A0L0P5S8_CANAR</name>
<dbReference type="EMBL" id="LGST01000009">
    <property type="protein sequence ID" value="KNE01575.1"/>
    <property type="molecule type" value="Genomic_DNA"/>
</dbReference>
<dbReference type="VEuPathDB" id="FungiDB:QG37_01408"/>
<protein>
    <submittedName>
        <fullName evidence="1">Uncharacterized protein</fullName>
    </submittedName>
</protein>
<reference evidence="2" key="1">
    <citation type="journal article" date="2015" name="BMC Genomics">
        <title>Draft genome of a commonly misdiagnosed multidrug resistant pathogen Candida auris.</title>
        <authorList>
            <person name="Chatterjee S."/>
            <person name="Alampalli S.V."/>
            <person name="Nageshan R.K."/>
            <person name="Chettiar S.T."/>
            <person name="Joshi S."/>
            <person name="Tatu U.S."/>
        </authorList>
    </citation>
    <scope>NUCLEOTIDE SEQUENCE [LARGE SCALE GENOMIC DNA]</scope>
    <source>
        <strain evidence="2">6684</strain>
    </source>
</reference>
<evidence type="ECO:0000313" key="2">
    <source>
        <dbReference type="Proteomes" id="UP000037122"/>
    </source>
</evidence>
<organism evidence="1 2">
    <name type="scientific">Candidozyma auris</name>
    <name type="common">Yeast</name>
    <name type="synonym">Candida auris</name>
    <dbReference type="NCBI Taxonomy" id="498019"/>
    <lineage>
        <taxon>Eukaryota</taxon>
        <taxon>Fungi</taxon>
        <taxon>Dikarya</taxon>
        <taxon>Ascomycota</taxon>
        <taxon>Saccharomycotina</taxon>
        <taxon>Pichiomycetes</taxon>
        <taxon>Metschnikowiaceae</taxon>
        <taxon>Candidozyma</taxon>
    </lineage>
</organism>
<sequence>MSPASECAPRTRAGQNTKTDIHLLFGAVFGGRSGGRKEAMKEGGGQQEAIVIDNAWGVQLRM</sequence>
<proteinExistence type="predicted"/>
<evidence type="ECO:0000313" key="1">
    <source>
        <dbReference type="EMBL" id="KNE01575.1"/>
    </source>
</evidence>
<dbReference type="AlphaFoldDB" id="A0A0L0P5S8"/>
<accession>A0A0L0P5S8</accession>
<gene>
    <name evidence="1" type="ORF">QG37_01408</name>
</gene>